<dbReference type="EMBL" id="CAJHIT010000005">
    <property type="protein sequence ID" value="CAD6501156.1"/>
    <property type="molecule type" value="Genomic_DNA"/>
</dbReference>
<proteinExistence type="predicted"/>
<sequence>MKILSVVPASAFTFLLLLGSVVQGYIMIKCSTERTFPIGEMREEASKASYEFVHDHHPLGPDGQKCKGYQLQISSIQERIVEEYLLQVCGLLKDFRMYERVDGVWTRCRPYDNGIRWI</sequence>
<protein>
    <submittedName>
        <fullName evidence="2">BgTH12-01410</fullName>
    </submittedName>
</protein>
<accession>A0A9W4GDW2</accession>
<dbReference type="Proteomes" id="UP000683417">
    <property type="component" value="Unassembled WGS sequence"/>
</dbReference>
<reference evidence="2" key="1">
    <citation type="submission" date="2020-10" db="EMBL/GenBank/DDBJ databases">
        <authorList>
            <person name="Muller C M."/>
        </authorList>
    </citation>
    <scope>NUCLEOTIDE SEQUENCE</scope>
    <source>
        <strain evidence="2">THUN-12</strain>
    </source>
</reference>
<name>A0A9W4GDW2_BLUGR</name>
<organism evidence="2 3">
    <name type="scientific">Blumeria graminis f. sp. triticale</name>
    <dbReference type="NCBI Taxonomy" id="1689686"/>
    <lineage>
        <taxon>Eukaryota</taxon>
        <taxon>Fungi</taxon>
        <taxon>Dikarya</taxon>
        <taxon>Ascomycota</taxon>
        <taxon>Pezizomycotina</taxon>
        <taxon>Leotiomycetes</taxon>
        <taxon>Erysiphales</taxon>
        <taxon>Erysiphaceae</taxon>
        <taxon>Blumeria</taxon>
    </lineage>
</organism>
<feature type="signal peptide" evidence="1">
    <location>
        <begin position="1"/>
        <end position="24"/>
    </location>
</feature>
<evidence type="ECO:0000313" key="3">
    <source>
        <dbReference type="Proteomes" id="UP000683417"/>
    </source>
</evidence>
<dbReference type="AlphaFoldDB" id="A0A9W4GDW2"/>
<keyword evidence="1" id="KW-0732">Signal</keyword>
<comment type="caution">
    <text evidence="2">The sequence shown here is derived from an EMBL/GenBank/DDBJ whole genome shotgun (WGS) entry which is preliminary data.</text>
</comment>
<gene>
    <name evidence="2" type="ORF">BGTH12_LOCUS2514</name>
</gene>
<evidence type="ECO:0000256" key="1">
    <source>
        <dbReference type="SAM" id="SignalP"/>
    </source>
</evidence>
<feature type="chain" id="PRO_5040816741" evidence="1">
    <location>
        <begin position="25"/>
        <end position="118"/>
    </location>
</feature>
<evidence type="ECO:0000313" key="2">
    <source>
        <dbReference type="EMBL" id="CAD6501156.1"/>
    </source>
</evidence>